<feature type="domain" description="FLYWCH-type" evidence="4">
    <location>
        <begin position="180"/>
        <end position="230"/>
    </location>
</feature>
<keyword evidence="2" id="KW-0863">Zinc-finger</keyword>
<feature type="domain" description="FLYWCH-type" evidence="4">
    <location>
        <begin position="15"/>
        <end position="71"/>
    </location>
</feature>
<feature type="domain" description="FLYWCH-type" evidence="4">
    <location>
        <begin position="238"/>
        <end position="294"/>
    </location>
</feature>
<evidence type="ECO:0000256" key="3">
    <source>
        <dbReference type="ARBA" id="ARBA00022833"/>
    </source>
</evidence>
<sequence length="397" mass="45676">MFKINAIEGQTYEMIPTNKGKFLLMFRGYTYYQQNRSSNYYCSKKHTGCQARLKLDSNGKILSTAFTTHMHPAPQYVILNGCYVKVILTLNRVNLVTIIVLKNTQGVKLGSGITEDQTYEMIPTNKGKCLLMFRGYTYCQQNRSSNYYCSKNYTGCKARLKLDYNGKIISAIEGQSYEMIPTRKGKFLLMFQGYTYSQQNQSRNYYCSKKDVGCKARLKLDSNGKIISSIEEQTYEMIPTKKGKFLLMFRGYTYYQQNRSSHYYCSKKKSGCAARVKLDSNGKIMSTAFATHLHPAPQYVISNGRYIKFILIAGSIEGQTYEMIPTNKGKFLIMFQGYTYSQARQTCNYYCSKKDMGCRARLKLDANGKILPTSFTLHIHDPPKYMISRGEYIKLCR</sequence>
<name>A0A2H1VPS2_SPOFR</name>
<reference evidence="5" key="1">
    <citation type="submission" date="2016-07" db="EMBL/GenBank/DDBJ databases">
        <authorList>
            <person name="Bretaudeau A."/>
        </authorList>
    </citation>
    <scope>NUCLEOTIDE SEQUENCE</scope>
    <source>
        <strain evidence="5">Rice</strain>
        <tissue evidence="5">Whole body</tissue>
    </source>
</reference>
<evidence type="ECO:0000256" key="1">
    <source>
        <dbReference type="ARBA" id="ARBA00022723"/>
    </source>
</evidence>
<proteinExistence type="predicted"/>
<accession>A0A2H1VPS2</accession>
<evidence type="ECO:0000259" key="4">
    <source>
        <dbReference type="Pfam" id="PF04500"/>
    </source>
</evidence>
<gene>
    <name evidence="5" type="ORF">SFRICE_011211</name>
</gene>
<dbReference type="GO" id="GO:0008270">
    <property type="term" value="F:zinc ion binding"/>
    <property type="evidence" value="ECO:0007669"/>
    <property type="project" value="UniProtKB-KW"/>
</dbReference>
<evidence type="ECO:0000256" key="2">
    <source>
        <dbReference type="ARBA" id="ARBA00022771"/>
    </source>
</evidence>
<keyword evidence="3" id="KW-0862">Zinc</keyword>
<organism evidence="5">
    <name type="scientific">Spodoptera frugiperda</name>
    <name type="common">Fall armyworm</name>
    <dbReference type="NCBI Taxonomy" id="7108"/>
    <lineage>
        <taxon>Eukaryota</taxon>
        <taxon>Metazoa</taxon>
        <taxon>Ecdysozoa</taxon>
        <taxon>Arthropoda</taxon>
        <taxon>Hexapoda</taxon>
        <taxon>Insecta</taxon>
        <taxon>Pterygota</taxon>
        <taxon>Neoptera</taxon>
        <taxon>Endopterygota</taxon>
        <taxon>Lepidoptera</taxon>
        <taxon>Glossata</taxon>
        <taxon>Ditrysia</taxon>
        <taxon>Noctuoidea</taxon>
        <taxon>Noctuidae</taxon>
        <taxon>Amphipyrinae</taxon>
        <taxon>Spodoptera</taxon>
    </lineage>
</organism>
<keyword evidence="1" id="KW-0479">Metal-binding</keyword>
<protein>
    <submittedName>
        <fullName evidence="5">SFRICE_011211</fullName>
    </submittedName>
</protein>
<evidence type="ECO:0000313" key="5">
    <source>
        <dbReference type="EMBL" id="SOQ42833.1"/>
    </source>
</evidence>
<dbReference type="EMBL" id="ODYU01003713">
    <property type="protein sequence ID" value="SOQ42833.1"/>
    <property type="molecule type" value="Genomic_DNA"/>
</dbReference>
<dbReference type="InterPro" id="IPR007588">
    <property type="entry name" value="Znf_FLYWCH"/>
</dbReference>
<dbReference type="AlphaFoldDB" id="A0A2H1VPS2"/>
<dbReference type="Pfam" id="PF04500">
    <property type="entry name" value="FLYWCH"/>
    <property type="match status" value="3"/>
</dbReference>
<dbReference type="Gene3D" id="2.20.25.240">
    <property type="match status" value="5"/>
</dbReference>